<evidence type="ECO:0000256" key="1">
    <source>
        <dbReference type="ARBA" id="ARBA00004196"/>
    </source>
</evidence>
<proteinExistence type="inferred from homology"/>
<gene>
    <name evidence="10" type="ORF">DRP53_01465</name>
</gene>
<feature type="transmembrane region" description="Helical" evidence="7">
    <location>
        <begin position="6"/>
        <end position="26"/>
    </location>
</feature>
<evidence type="ECO:0000313" key="11">
    <source>
        <dbReference type="Proteomes" id="UP000268469"/>
    </source>
</evidence>
<dbReference type="GO" id="GO:0030313">
    <property type="term" value="C:cell envelope"/>
    <property type="evidence" value="ECO:0007669"/>
    <property type="project" value="UniProtKB-SubCell"/>
</dbReference>
<comment type="caution">
    <text evidence="10">The sequence shown here is derived from an EMBL/GenBank/DDBJ whole genome shotgun (WGS) entry which is preliminary data.</text>
</comment>
<keyword evidence="3" id="KW-1003">Cell membrane</keyword>
<dbReference type="PROSITE" id="PS50885">
    <property type="entry name" value="HAMP"/>
    <property type="match status" value="1"/>
</dbReference>
<name>A0A660SL70_UNCW3</name>
<dbReference type="GO" id="GO:0004016">
    <property type="term" value="F:adenylate cyclase activity"/>
    <property type="evidence" value="ECO:0007669"/>
    <property type="project" value="UniProtKB-ARBA"/>
</dbReference>
<dbReference type="SMART" id="SM00044">
    <property type="entry name" value="CYCc"/>
    <property type="match status" value="1"/>
</dbReference>
<keyword evidence="6 7" id="KW-0472">Membrane</keyword>
<dbReference type="InterPro" id="IPR029787">
    <property type="entry name" value="Nucleotide_cyclase"/>
</dbReference>
<feature type="domain" description="HAMP" evidence="9">
    <location>
        <begin position="193"/>
        <end position="245"/>
    </location>
</feature>
<dbReference type="GO" id="GO:0006171">
    <property type="term" value="P:cAMP biosynthetic process"/>
    <property type="evidence" value="ECO:0007669"/>
    <property type="project" value="TreeGrafter"/>
</dbReference>
<dbReference type="Gene3D" id="6.10.340.10">
    <property type="match status" value="1"/>
</dbReference>
<evidence type="ECO:0000256" key="2">
    <source>
        <dbReference type="ARBA" id="ARBA00005381"/>
    </source>
</evidence>
<keyword evidence="4 7" id="KW-0812">Transmembrane</keyword>
<dbReference type="CDD" id="cd06225">
    <property type="entry name" value="HAMP"/>
    <property type="match status" value="1"/>
</dbReference>
<evidence type="ECO:0000256" key="3">
    <source>
        <dbReference type="ARBA" id="ARBA00022475"/>
    </source>
</evidence>
<evidence type="ECO:0000256" key="5">
    <source>
        <dbReference type="ARBA" id="ARBA00022989"/>
    </source>
</evidence>
<dbReference type="InterPro" id="IPR003660">
    <property type="entry name" value="HAMP_dom"/>
</dbReference>
<dbReference type="Gene3D" id="3.30.70.1230">
    <property type="entry name" value="Nucleotide cyclase"/>
    <property type="match status" value="1"/>
</dbReference>
<dbReference type="GO" id="GO:0016020">
    <property type="term" value="C:membrane"/>
    <property type="evidence" value="ECO:0007669"/>
    <property type="project" value="InterPro"/>
</dbReference>
<dbReference type="GO" id="GO:0035556">
    <property type="term" value="P:intracellular signal transduction"/>
    <property type="evidence" value="ECO:0007669"/>
    <property type="project" value="InterPro"/>
</dbReference>
<dbReference type="Pfam" id="PF00211">
    <property type="entry name" value="Guanylate_cyc"/>
    <property type="match status" value="1"/>
</dbReference>
<feature type="domain" description="Guanylate cyclase" evidence="8">
    <location>
        <begin position="281"/>
        <end position="409"/>
    </location>
</feature>
<dbReference type="PANTHER" id="PTHR43081">
    <property type="entry name" value="ADENYLATE CYCLASE, TERMINAL-DIFFERENTIATION SPECIFIC-RELATED"/>
    <property type="match status" value="1"/>
</dbReference>
<evidence type="ECO:0000259" key="8">
    <source>
        <dbReference type="PROSITE" id="PS50125"/>
    </source>
</evidence>
<dbReference type="FunFam" id="3.30.70.1230:FF:000016">
    <property type="entry name" value="Adenylate/guanylate cyclase domain-containing protein"/>
    <property type="match status" value="1"/>
</dbReference>
<evidence type="ECO:0008006" key="12">
    <source>
        <dbReference type="Google" id="ProtNLM"/>
    </source>
</evidence>
<dbReference type="PROSITE" id="PS50125">
    <property type="entry name" value="GUANYLATE_CYCLASE_2"/>
    <property type="match status" value="1"/>
</dbReference>
<accession>A0A660SL70</accession>
<dbReference type="SUPFAM" id="SSF55073">
    <property type="entry name" value="Nucleotide cyclase"/>
    <property type="match status" value="1"/>
</dbReference>
<organism evidence="10 11">
    <name type="scientific">candidate division WOR-3 bacterium</name>
    <dbReference type="NCBI Taxonomy" id="2052148"/>
    <lineage>
        <taxon>Bacteria</taxon>
        <taxon>Bacteria division WOR-3</taxon>
    </lineage>
</organism>
<dbReference type="AlphaFoldDB" id="A0A660SL70"/>
<dbReference type="SMART" id="SM00304">
    <property type="entry name" value="HAMP"/>
    <property type="match status" value="1"/>
</dbReference>
<feature type="transmembrane region" description="Helical" evidence="7">
    <location>
        <begin position="169"/>
        <end position="191"/>
    </location>
</feature>
<dbReference type="SUPFAM" id="SSF158472">
    <property type="entry name" value="HAMP domain-like"/>
    <property type="match status" value="1"/>
</dbReference>
<evidence type="ECO:0000259" key="9">
    <source>
        <dbReference type="PROSITE" id="PS50885"/>
    </source>
</evidence>
<dbReference type="InterPro" id="IPR050697">
    <property type="entry name" value="Adenylyl/Guanylyl_Cyclase_3/4"/>
</dbReference>
<evidence type="ECO:0000256" key="6">
    <source>
        <dbReference type="ARBA" id="ARBA00023136"/>
    </source>
</evidence>
<protein>
    <recommendedName>
        <fullName evidence="12">HAMP domain-containing protein</fullName>
    </recommendedName>
</protein>
<keyword evidence="5 7" id="KW-1133">Transmembrane helix</keyword>
<evidence type="ECO:0000256" key="7">
    <source>
        <dbReference type="SAM" id="Phobius"/>
    </source>
</evidence>
<dbReference type="InterPro" id="IPR001054">
    <property type="entry name" value="A/G_cyclase"/>
</dbReference>
<dbReference type="Pfam" id="PF00672">
    <property type="entry name" value="HAMP"/>
    <property type="match status" value="1"/>
</dbReference>
<reference evidence="10 11" key="1">
    <citation type="submission" date="2018-06" db="EMBL/GenBank/DDBJ databases">
        <title>Extensive metabolic versatility and redundancy in microbially diverse, dynamic hydrothermal sediments.</title>
        <authorList>
            <person name="Dombrowski N."/>
            <person name="Teske A."/>
            <person name="Baker B.J."/>
        </authorList>
    </citation>
    <scope>NUCLEOTIDE SEQUENCE [LARGE SCALE GENOMIC DNA]</scope>
    <source>
        <strain evidence="10">B36_G15</strain>
    </source>
</reference>
<dbReference type="EMBL" id="QNBE01000008">
    <property type="protein sequence ID" value="RKX71473.1"/>
    <property type="molecule type" value="Genomic_DNA"/>
</dbReference>
<sequence>MKIRTKFSLLISGLFIILMIALTLLISTRMRSILLREMKSKGASLVMGLAANAEDALATEDDLYLVSFCKDATQMEGITYALIVDRNQIIRGANDIGYLNKGLKKILPFATEGDSLAATLGHYRGEEVYDFSIPITSKLRTRRGERLVKIGAAHLGISKSGIDLAIRNLQLIILGFSLIALSFGLLGAHLLSHFMTRPIKELTKGAEEIGKGNLDYRIPLTSRDELGDLTRAFNRMASSLKEKELIKDAFRRYVSHQVAEEIFKDPERYLRSLKGERRRVTVLFADIRGFTPLAERLEPESVVSLLNDYLTVMVGAVFDNLGTLDKFMGDAIMAVFGAPISYEDDVIRGVKTAIDIQRRIEELNRNREIKIRVGIGINFGEAVVGNIGSKQRMDYTVVGDSVNLAQRLESIAKGGEIIISEPVYQEIKDHFSCQPLPPVQVKGKREPVKIFRVVG</sequence>
<dbReference type="CDD" id="cd07302">
    <property type="entry name" value="CHD"/>
    <property type="match status" value="1"/>
</dbReference>
<dbReference type="Proteomes" id="UP000268469">
    <property type="component" value="Unassembled WGS sequence"/>
</dbReference>
<evidence type="ECO:0000313" key="10">
    <source>
        <dbReference type="EMBL" id="RKX71473.1"/>
    </source>
</evidence>
<comment type="similarity">
    <text evidence="2">Belongs to the adenylyl cyclase class-3 family.</text>
</comment>
<dbReference type="PANTHER" id="PTHR43081:SF1">
    <property type="entry name" value="ADENYLATE CYCLASE, TERMINAL-DIFFERENTIATION SPECIFIC"/>
    <property type="match status" value="1"/>
</dbReference>
<evidence type="ECO:0000256" key="4">
    <source>
        <dbReference type="ARBA" id="ARBA00022692"/>
    </source>
</evidence>
<comment type="subcellular location">
    <subcellularLocation>
        <location evidence="1">Cell envelope</location>
    </subcellularLocation>
</comment>